<dbReference type="OrthoDB" id="7067577at2"/>
<dbReference type="NCBIfam" id="TIGR00540">
    <property type="entry name" value="TPR_hemY_coli"/>
    <property type="match status" value="1"/>
</dbReference>
<dbReference type="UniPathway" id="UPA00252"/>
<name>A0A2S0VQI2_9ALTE</name>
<accession>A0A2S0VQI2</accession>
<keyword evidence="5" id="KW-0997">Cell inner membrane</keyword>
<keyword evidence="8 10" id="KW-0472">Membrane</keyword>
<sequence>MIRLIGLFLVFSIVLFIGSTFWGDKGYVLIAMGQTTLETTVVALGLMMVFGYFALRIVLNIVFGLFHAGQLTRDWRKKRRYSKVLTKFETAFEALLNHEYAAAEKLSCQTAEISPIKKSHYLLAAEAAKQQGEYERQAQYSLRAVEQGSEIEKQLAIAHTLKEEGQINKAIEKTEALLKKDPKQSQTLVLLAMLYNEAGRYLALSELLKRVKQYTNLPSEIFENFVKNAYQGLYQDAVQVKDLKQIHRLYAAVNKISEWPDKLSCLYVNAMIQAGFAADAEKFILKAAKSQLTPELLETIKRVPFPQPLKLIAWLEQEIKKSPDNMLLVSALGYVACGARDWQLARKALDIVIRHEPSAEHYFKLADVLEHLQQPQQALSCYKKGVKLAA</sequence>
<evidence type="ECO:0000256" key="3">
    <source>
        <dbReference type="ARBA" id="ARBA00004744"/>
    </source>
</evidence>
<evidence type="ECO:0000256" key="6">
    <source>
        <dbReference type="ARBA" id="ARBA00022692"/>
    </source>
</evidence>
<dbReference type="InterPro" id="IPR005254">
    <property type="entry name" value="Heme_biosyn_assoc_TPR_pro"/>
</dbReference>
<keyword evidence="9" id="KW-0627">Porphyrin biosynthesis</keyword>
<dbReference type="GO" id="GO:0006779">
    <property type="term" value="P:porphyrin-containing compound biosynthetic process"/>
    <property type="evidence" value="ECO:0007669"/>
    <property type="project" value="UniProtKB-KW"/>
</dbReference>
<dbReference type="Gene3D" id="1.25.40.10">
    <property type="entry name" value="Tetratricopeptide repeat domain"/>
    <property type="match status" value="2"/>
</dbReference>
<keyword evidence="13" id="KW-1185">Reference proteome</keyword>
<dbReference type="SUPFAM" id="SSF48452">
    <property type="entry name" value="TPR-like"/>
    <property type="match status" value="1"/>
</dbReference>
<reference evidence="12 13" key="1">
    <citation type="submission" date="2018-01" db="EMBL/GenBank/DDBJ databases">
        <title>Genome sequence of a Cantenovulum-like bacteria.</title>
        <authorList>
            <person name="Tan W.R."/>
            <person name="Lau N.-S."/>
            <person name="Go F."/>
            <person name="Amirul A.-A.A."/>
        </authorList>
    </citation>
    <scope>NUCLEOTIDE SEQUENCE [LARGE SCALE GENOMIC DNA]</scope>
    <source>
        <strain evidence="12 13">CCB-QB4</strain>
    </source>
</reference>
<protein>
    <recommendedName>
        <fullName evidence="11">HemY N-terminal domain-containing protein</fullName>
    </recommendedName>
</protein>
<comment type="subcellular location">
    <subcellularLocation>
        <location evidence="2">Cell inner membrane</location>
        <topology evidence="2">Multi-pass membrane protein</topology>
    </subcellularLocation>
</comment>
<comment type="function">
    <text evidence="1">Involved in a late step of protoheme IX synthesis.</text>
</comment>
<evidence type="ECO:0000256" key="8">
    <source>
        <dbReference type="ARBA" id="ARBA00023136"/>
    </source>
</evidence>
<proteinExistence type="predicted"/>
<dbReference type="Pfam" id="PF13432">
    <property type="entry name" value="TPR_16"/>
    <property type="match status" value="1"/>
</dbReference>
<keyword evidence="4" id="KW-1003">Cell membrane</keyword>
<dbReference type="GO" id="GO:0042168">
    <property type="term" value="P:heme metabolic process"/>
    <property type="evidence" value="ECO:0007669"/>
    <property type="project" value="InterPro"/>
</dbReference>
<evidence type="ECO:0000256" key="7">
    <source>
        <dbReference type="ARBA" id="ARBA00022989"/>
    </source>
</evidence>
<dbReference type="RefSeq" id="WP_108602538.1">
    <property type="nucleotide sequence ID" value="NZ_CP026604.1"/>
</dbReference>
<dbReference type="AlphaFoldDB" id="A0A2S0VQI2"/>
<evidence type="ECO:0000256" key="9">
    <source>
        <dbReference type="ARBA" id="ARBA00023244"/>
    </source>
</evidence>
<evidence type="ECO:0000256" key="2">
    <source>
        <dbReference type="ARBA" id="ARBA00004429"/>
    </source>
</evidence>
<comment type="pathway">
    <text evidence="3">Porphyrin-containing compound metabolism; protoheme biosynthesis.</text>
</comment>
<dbReference type="InterPro" id="IPR010817">
    <property type="entry name" value="HemY_N"/>
</dbReference>
<dbReference type="EMBL" id="CP026604">
    <property type="protein sequence ID" value="AWB66475.1"/>
    <property type="molecule type" value="Genomic_DNA"/>
</dbReference>
<dbReference type="InterPro" id="IPR011990">
    <property type="entry name" value="TPR-like_helical_dom_sf"/>
</dbReference>
<evidence type="ECO:0000313" key="12">
    <source>
        <dbReference type="EMBL" id="AWB66475.1"/>
    </source>
</evidence>
<evidence type="ECO:0000256" key="10">
    <source>
        <dbReference type="SAM" id="Phobius"/>
    </source>
</evidence>
<organism evidence="12 13">
    <name type="scientific">Saccharobesus litoralis</name>
    <dbReference type="NCBI Taxonomy" id="2172099"/>
    <lineage>
        <taxon>Bacteria</taxon>
        <taxon>Pseudomonadati</taxon>
        <taxon>Pseudomonadota</taxon>
        <taxon>Gammaproteobacteria</taxon>
        <taxon>Alteromonadales</taxon>
        <taxon>Alteromonadaceae</taxon>
        <taxon>Saccharobesus</taxon>
    </lineage>
</organism>
<dbReference type="KEGG" id="cate:C2869_08555"/>
<evidence type="ECO:0000256" key="5">
    <source>
        <dbReference type="ARBA" id="ARBA00022519"/>
    </source>
</evidence>
<keyword evidence="7 10" id="KW-1133">Transmembrane helix</keyword>
<dbReference type="Proteomes" id="UP000244441">
    <property type="component" value="Chromosome"/>
</dbReference>
<gene>
    <name evidence="12" type="ORF">C2869_08555</name>
</gene>
<evidence type="ECO:0000259" key="11">
    <source>
        <dbReference type="Pfam" id="PF07219"/>
    </source>
</evidence>
<dbReference type="Pfam" id="PF07219">
    <property type="entry name" value="HemY_N"/>
    <property type="match status" value="1"/>
</dbReference>
<evidence type="ECO:0000256" key="1">
    <source>
        <dbReference type="ARBA" id="ARBA00002962"/>
    </source>
</evidence>
<feature type="transmembrane region" description="Helical" evidence="10">
    <location>
        <begin position="47"/>
        <end position="69"/>
    </location>
</feature>
<keyword evidence="6 10" id="KW-0812">Transmembrane</keyword>
<evidence type="ECO:0000256" key="4">
    <source>
        <dbReference type="ARBA" id="ARBA00022475"/>
    </source>
</evidence>
<evidence type="ECO:0000313" key="13">
    <source>
        <dbReference type="Proteomes" id="UP000244441"/>
    </source>
</evidence>
<dbReference type="GO" id="GO:0005886">
    <property type="term" value="C:plasma membrane"/>
    <property type="evidence" value="ECO:0007669"/>
    <property type="project" value="UniProtKB-SubCell"/>
</dbReference>
<feature type="domain" description="HemY N-terminal" evidence="11">
    <location>
        <begin position="26"/>
        <end position="132"/>
    </location>
</feature>